<dbReference type="RefSeq" id="WP_246166293.1">
    <property type="nucleotide sequence ID" value="NZ_BKAF01000016.1"/>
</dbReference>
<organism evidence="1 2">
    <name type="scientific">Nocardioides psychrotolerans</name>
    <dbReference type="NCBI Taxonomy" id="1005945"/>
    <lineage>
        <taxon>Bacteria</taxon>
        <taxon>Bacillati</taxon>
        <taxon>Actinomycetota</taxon>
        <taxon>Actinomycetes</taxon>
        <taxon>Propionibacteriales</taxon>
        <taxon>Nocardioidaceae</taxon>
        <taxon>Nocardioides</taxon>
    </lineage>
</organism>
<dbReference type="Pfam" id="PF20544">
    <property type="entry name" value="DUF6758"/>
    <property type="match status" value="1"/>
</dbReference>
<dbReference type="STRING" id="1005945.SAMN05216561_11378"/>
<evidence type="ECO:0000313" key="1">
    <source>
        <dbReference type="EMBL" id="SFI81582.1"/>
    </source>
</evidence>
<dbReference type="Proteomes" id="UP000198649">
    <property type="component" value="Unassembled WGS sequence"/>
</dbReference>
<sequence>MDLTVGCPRCPTPIAQVENRWSCPEHGDVAPLWRPPEASYDAFVDHLHASVGFPTLIPWPVPPAWSVTDFAVVGADPERARATMIACSGTSELDGPVDLIIISEEAGVGLGARIAGTRHDDPGSDISSGSPMVKVHIDHQAVPLWAISTSNATVEWDRSVVAGEASGRWLWLVFRPASALLLLSDDWILRDLSEVGPQLVELPFGGPAPLW</sequence>
<name>A0A1I3L9S8_9ACTN</name>
<protein>
    <submittedName>
        <fullName evidence="1">Uncharacterized protein</fullName>
    </submittedName>
</protein>
<dbReference type="InterPro" id="IPR046646">
    <property type="entry name" value="DUF6758"/>
</dbReference>
<proteinExistence type="predicted"/>
<keyword evidence="2" id="KW-1185">Reference proteome</keyword>
<dbReference type="EMBL" id="FOQG01000013">
    <property type="protein sequence ID" value="SFI81582.1"/>
    <property type="molecule type" value="Genomic_DNA"/>
</dbReference>
<evidence type="ECO:0000313" key="2">
    <source>
        <dbReference type="Proteomes" id="UP000198649"/>
    </source>
</evidence>
<accession>A0A1I3L9S8</accession>
<reference evidence="1 2" key="1">
    <citation type="submission" date="2016-10" db="EMBL/GenBank/DDBJ databases">
        <authorList>
            <person name="de Groot N.N."/>
        </authorList>
    </citation>
    <scope>NUCLEOTIDE SEQUENCE [LARGE SCALE GENOMIC DNA]</scope>
    <source>
        <strain evidence="1 2">CGMCC 1.11156</strain>
    </source>
</reference>
<dbReference type="AlphaFoldDB" id="A0A1I3L9S8"/>
<gene>
    <name evidence="1" type="ORF">SAMN05216561_11378</name>
</gene>